<dbReference type="Pfam" id="PF12697">
    <property type="entry name" value="Abhydrolase_6"/>
    <property type="match status" value="1"/>
</dbReference>
<evidence type="ECO:0000256" key="1">
    <source>
        <dbReference type="ARBA" id="ARBA00008645"/>
    </source>
</evidence>
<dbReference type="STRING" id="135651.G0MK32"/>
<dbReference type="eggNOG" id="KOG2564">
    <property type="taxonomic scope" value="Eukaryota"/>
</dbReference>
<feature type="region of interest" description="Disordered" evidence="7">
    <location>
        <begin position="18"/>
        <end position="56"/>
    </location>
</feature>
<dbReference type="InterPro" id="IPR029058">
    <property type="entry name" value="AB_hydrolase_fold"/>
</dbReference>
<protein>
    <recommendedName>
        <fullName evidence="5">Protein phosphatase methylesterase 1</fullName>
        <shortName evidence="5">PME-1</shortName>
        <ecNumber evidence="5">3.1.1.-</ecNumber>
    </recommendedName>
</protein>
<comment type="catalytic activity">
    <reaction evidence="4">
        <text>[phosphatase 2A protein]-C-terminal L-leucine methyl ester + H2O = [phosphatase 2A protein]-C-terminal L-leucine + methanol + H(+)</text>
        <dbReference type="Rhea" id="RHEA:48548"/>
        <dbReference type="Rhea" id="RHEA-COMP:12134"/>
        <dbReference type="Rhea" id="RHEA-COMP:12135"/>
        <dbReference type="ChEBI" id="CHEBI:15377"/>
        <dbReference type="ChEBI" id="CHEBI:15378"/>
        <dbReference type="ChEBI" id="CHEBI:17790"/>
        <dbReference type="ChEBI" id="CHEBI:90516"/>
        <dbReference type="ChEBI" id="CHEBI:90517"/>
        <dbReference type="EC" id="3.1.1.89"/>
    </reaction>
</comment>
<dbReference type="PANTHER" id="PTHR14189:SF0">
    <property type="entry name" value="PROTEIN PHOSPHATASE METHYLESTERASE 1"/>
    <property type="match status" value="1"/>
</dbReference>
<dbReference type="InterPro" id="IPR000639">
    <property type="entry name" value="Epox_hydrolase-like"/>
</dbReference>
<comment type="function">
    <text evidence="5">Demethylates proteins that have been reversibly carboxymethylated.</text>
</comment>
<dbReference type="SUPFAM" id="SSF53474">
    <property type="entry name" value="alpha/beta-Hydrolases"/>
    <property type="match status" value="1"/>
</dbReference>
<evidence type="ECO:0000256" key="7">
    <source>
        <dbReference type="SAM" id="MobiDB-lite"/>
    </source>
</evidence>
<dbReference type="PRINTS" id="PR00111">
    <property type="entry name" value="ABHYDROLASE"/>
</dbReference>
<gene>
    <name evidence="9" type="ORF">CAEBREN_24150</name>
</gene>
<dbReference type="InterPro" id="IPR016812">
    <property type="entry name" value="PPase_methylesterase_euk"/>
</dbReference>
<keyword evidence="3 5" id="KW-0378">Hydrolase</keyword>
<evidence type="ECO:0000256" key="5">
    <source>
        <dbReference type="PIRNR" id="PIRNR022950"/>
    </source>
</evidence>
<keyword evidence="2 5" id="KW-0719">Serine esterase</keyword>
<dbReference type="Gene3D" id="3.40.50.1820">
    <property type="entry name" value="alpha/beta hydrolase"/>
    <property type="match status" value="1"/>
</dbReference>
<dbReference type="EMBL" id="GL379798">
    <property type="protein sequence ID" value="EGT33525.1"/>
    <property type="molecule type" value="Genomic_DNA"/>
</dbReference>
<reference evidence="10" key="1">
    <citation type="submission" date="2011-07" db="EMBL/GenBank/DDBJ databases">
        <authorList>
            <consortium name="Caenorhabditis brenneri Sequencing and Analysis Consortium"/>
            <person name="Wilson R.K."/>
        </authorList>
    </citation>
    <scope>NUCLEOTIDE SEQUENCE [LARGE SCALE GENOMIC DNA]</scope>
    <source>
        <strain evidence="10">PB2801</strain>
    </source>
</reference>
<comment type="similarity">
    <text evidence="1 5">Belongs to the AB hydrolase superfamily.</text>
</comment>
<dbReference type="EC" id="3.1.1.-" evidence="5"/>
<evidence type="ECO:0000256" key="4">
    <source>
        <dbReference type="ARBA" id="ARBA00049203"/>
    </source>
</evidence>
<dbReference type="PANTHER" id="PTHR14189">
    <property type="entry name" value="PROTEIN PHOSPHATASE METHYLESTERASE-1 RELATED"/>
    <property type="match status" value="1"/>
</dbReference>
<dbReference type="Proteomes" id="UP000008068">
    <property type="component" value="Unassembled WGS sequence"/>
</dbReference>
<dbReference type="GO" id="GO:0051723">
    <property type="term" value="F:protein methylesterase activity"/>
    <property type="evidence" value="ECO:0007669"/>
    <property type="project" value="UniProtKB-EC"/>
</dbReference>
<feature type="domain" description="AB hydrolase-1" evidence="8">
    <location>
        <begin position="95"/>
        <end position="334"/>
    </location>
</feature>
<dbReference type="PRINTS" id="PR00412">
    <property type="entry name" value="EPOXHYDRLASE"/>
</dbReference>
<dbReference type="InterPro" id="IPR000073">
    <property type="entry name" value="AB_hydrolase_1"/>
</dbReference>
<dbReference type="HOGENOM" id="CLU_024818_3_1_1"/>
<dbReference type="InParanoid" id="G0MK32"/>
<name>G0MK32_CAEBE</name>
<evidence type="ECO:0000256" key="3">
    <source>
        <dbReference type="ARBA" id="ARBA00022801"/>
    </source>
</evidence>
<feature type="active site" evidence="6">
    <location>
        <position position="322"/>
    </location>
</feature>
<dbReference type="FunFam" id="3.40.50.1820:FF:000152">
    <property type="entry name" value="Protein phosphatase methylesterase 1"/>
    <property type="match status" value="1"/>
</dbReference>
<dbReference type="PIRSF" id="PIRSF022950">
    <property type="entry name" value="PPase_methylesterase_euk"/>
    <property type="match status" value="1"/>
</dbReference>
<feature type="active site" evidence="6">
    <location>
        <position position="196"/>
    </location>
</feature>
<dbReference type="FunCoup" id="G0MK32">
    <property type="interactions" value="3936"/>
</dbReference>
<organism evidence="10">
    <name type="scientific">Caenorhabditis brenneri</name>
    <name type="common">Nematode worm</name>
    <dbReference type="NCBI Taxonomy" id="135651"/>
    <lineage>
        <taxon>Eukaryota</taxon>
        <taxon>Metazoa</taxon>
        <taxon>Ecdysozoa</taxon>
        <taxon>Nematoda</taxon>
        <taxon>Chromadorea</taxon>
        <taxon>Rhabditida</taxon>
        <taxon>Rhabditina</taxon>
        <taxon>Rhabditomorpha</taxon>
        <taxon>Rhabditoidea</taxon>
        <taxon>Rhabditidae</taxon>
        <taxon>Peloderinae</taxon>
        <taxon>Caenorhabditis</taxon>
    </lineage>
</organism>
<sequence length="372" mass="41302">MSDDEIDMLPDLHTVMPNFVPQPATPHRPNDLLRQAVTHGRPPPAPSSTTSHPVKKREMTELPWSDFFDEKKEIHINGDVFNVYLKGDEGPIFYLLHGGGYSGLTWACFAKELTTLVTCRVIAPDLRGHGETRCVDEHDLSKETQVKDINEIFNKVYGGTDLQVCLVGHSMGGALAVHTLNAKAISADVAALVVIDVVEGSAMEALGGMVHFLHSRPSSFDSVDRAIHWCLSSGTAKNPTAARVSMPSQIRQISEKEFTWRIDLTTTEPYWKGWFEGLSKEFLGCSVPKFLVLAGVDRLDKDLTIGQMQGKFQTCVLPKVGHCVQEDSPDKLADEIGRFACRHRIANPNLKFSPLRTPPDPAILDYERRHHS</sequence>
<accession>G0MK32</accession>
<dbReference type="OMA" id="QGKFQTC"/>
<dbReference type="AlphaFoldDB" id="G0MK32"/>
<evidence type="ECO:0000256" key="6">
    <source>
        <dbReference type="PIRSR" id="PIRSR022950-1"/>
    </source>
</evidence>
<evidence type="ECO:0000256" key="2">
    <source>
        <dbReference type="ARBA" id="ARBA00022487"/>
    </source>
</evidence>
<evidence type="ECO:0000313" key="10">
    <source>
        <dbReference type="Proteomes" id="UP000008068"/>
    </source>
</evidence>
<keyword evidence="10" id="KW-1185">Reference proteome</keyword>
<dbReference type="OrthoDB" id="194865at2759"/>
<evidence type="ECO:0000259" key="8">
    <source>
        <dbReference type="Pfam" id="PF12697"/>
    </source>
</evidence>
<feature type="active site" evidence="6">
    <location>
        <position position="170"/>
    </location>
</feature>
<evidence type="ECO:0000313" key="9">
    <source>
        <dbReference type="EMBL" id="EGT33525.1"/>
    </source>
</evidence>
<proteinExistence type="inferred from homology"/>